<keyword evidence="13" id="KW-1185">Reference proteome</keyword>
<keyword evidence="4 9" id="KW-0378">Hydrolase</keyword>
<dbReference type="Gene3D" id="3.40.390.10">
    <property type="entry name" value="Collagenase (Catalytic Domain)"/>
    <property type="match status" value="1"/>
</dbReference>
<dbReference type="RefSeq" id="WP_045081141.1">
    <property type="nucleotide sequence ID" value="NZ_JSVU01000008.1"/>
</dbReference>
<evidence type="ECO:0000256" key="2">
    <source>
        <dbReference type="ARBA" id="ARBA00022670"/>
    </source>
</evidence>
<comment type="caution">
    <text evidence="12">The sequence shown here is derived from an EMBL/GenBank/DDBJ whole genome shotgun (WGS) entry which is preliminary data.</text>
</comment>
<dbReference type="InterPro" id="IPR024077">
    <property type="entry name" value="Neurolysin/TOP_dom2"/>
</dbReference>
<evidence type="ECO:0000259" key="11">
    <source>
        <dbReference type="Pfam" id="PF19310"/>
    </source>
</evidence>
<evidence type="ECO:0000256" key="4">
    <source>
        <dbReference type="ARBA" id="ARBA00022801"/>
    </source>
</evidence>
<dbReference type="InterPro" id="IPR045666">
    <property type="entry name" value="OpdA_N"/>
</dbReference>
<dbReference type="Gene3D" id="1.10.1370.10">
    <property type="entry name" value="Neurolysin, domain 3"/>
    <property type="match status" value="1"/>
</dbReference>
<keyword evidence="5 9" id="KW-0862">Zinc</keyword>
<dbReference type="Gene3D" id="1.20.1050.40">
    <property type="entry name" value="Endopeptidase. Chain P, domain 1"/>
    <property type="match status" value="1"/>
</dbReference>
<dbReference type="InterPro" id="IPR001567">
    <property type="entry name" value="Pept_M3A_M3B_dom"/>
</dbReference>
<feature type="domain" description="Oligopeptidase A N-terminal" evidence="11">
    <location>
        <begin position="27"/>
        <end position="149"/>
    </location>
</feature>
<keyword evidence="3 9" id="KW-0479">Metal-binding</keyword>
<dbReference type="PANTHER" id="PTHR43660">
    <property type="entry name" value="DIPEPTIDYL CARBOXYPEPTIDASE"/>
    <property type="match status" value="1"/>
</dbReference>
<evidence type="ECO:0000313" key="12">
    <source>
        <dbReference type="EMBL" id="KJJ37747.1"/>
    </source>
</evidence>
<dbReference type="Pfam" id="PF19310">
    <property type="entry name" value="TOP_N"/>
    <property type="match status" value="1"/>
</dbReference>
<accession>A0ABR5DG30</accession>
<evidence type="ECO:0000313" key="13">
    <source>
        <dbReference type="Proteomes" id="UP000033497"/>
    </source>
</evidence>
<comment type="catalytic activity">
    <reaction evidence="7">
        <text>Hydrolysis of oligopeptides, with broad specificity. Gly or Ala commonly occur as P1 or P1' residues, but more distant residues are also important, as is shown by the fact that Z-Gly-Pro-Gly-|-Gly-Pro-Ala is cleaved, but not Z-(Gly)(5).</text>
        <dbReference type="EC" id="3.4.24.70"/>
    </reaction>
</comment>
<evidence type="ECO:0000256" key="8">
    <source>
        <dbReference type="ARBA" id="ARBA00026100"/>
    </source>
</evidence>
<sequence length="692" mass="78920">MNNPLLQPFNTAPFSNIKNEHFLPAISRLIAETKAEIDEITSNSEAPTFKNTVEALENTGEQLDRATSIFFNLNSAETNDEIQKIAQEVSPMLTEFSNDMLLDEKLFERIKTVYKHRDSLNLTEEQHMLLDKKYKAFSRNGANLSEEKKTELRKIDAELSKLKLTFGENVLAETNKFELHITDEKNLSGLPEGVIEAAAQTADEKEKEGWVFTLDYPSYVPFMTYADNRELRKKMAIAFGAKGFHNDELDNQQNVLQIASLRHKRANLLGYESHAHFVLEERMAETPEKVKSFLNELLEKAKPAAQKEFDELTAFAKELDGIDRLEKWDGAYYSEKLKQKLFNLDDEKLKPYFELKNVINGVFRVAEKLYGLHFEEVQNIDKYHPDVKTYEVKGDDGELVAIFYADFHPRAGKRNGAWMTSYKPQRKIEVQIDPNQVGNSNGKIPASAGIKNYRPHISIVCNFTKPTASKPSLLTFNEVTTLFHEFGHALHGMLANTHYPSLSGTSVYWDFVELPSQILENWCYEKETLELFATHYKTGEVIPMEYVEKIKDSATFLEGMATLRQLSFGMLDMAWHGSDPSGIKDVKAFEVAAFDDTQLYPDVKENCMSTSFSHIFQGGYSAGYYSYKWAEVLDADAFALFKQEGIFNKKVADRFKGFVLSQGGTMDPMELYIKFRGQKPDPEALLKRAGLL</sequence>
<dbReference type="InterPro" id="IPR024080">
    <property type="entry name" value="Neurolysin/TOP_N"/>
</dbReference>
<dbReference type="SUPFAM" id="SSF55486">
    <property type="entry name" value="Metalloproteases ('zincins'), catalytic domain"/>
    <property type="match status" value="1"/>
</dbReference>
<evidence type="ECO:0000259" key="10">
    <source>
        <dbReference type="Pfam" id="PF01432"/>
    </source>
</evidence>
<dbReference type="EMBL" id="JSVU01000008">
    <property type="protein sequence ID" value="KJJ37747.1"/>
    <property type="molecule type" value="Genomic_DNA"/>
</dbReference>
<comment type="similarity">
    <text evidence="1 9">Belongs to the peptidase M3 family.</text>
</comment>
<dbReference type="InterPro" id="IPR045090">
    <property type="entry name" value="Pept_M3A_M3B"/>
</dbReference>
<protein>
    <recommendedName>
        <fullName evidence="8">oligopeptidase A</fullName>
        <ecNumber evidence="8">3.4.24.70</ecNumber>
    </recommendedName>
</protein>
<feature type="domain" description="Peptidase M3A/M3B catalytic" evidence="10">
    <location>
        <begin position="222"/>
        <end position="690"/>
    </location>
</feature>
<dbReference type="CDD" id="cd06456">
    <property type="entry name" value="M3A_DCP"/>
    <property type="match status" value="1"/>
</dbReference>
<keyword evidence="6 9" id="KW-0482">Metalloprotease</keyword>
<reference evidence="12 13" key="1">
    <citation type="submission" date="2014-10" db="EMBL/GenBank/DDBJ databases">
        <title>Genome sequencing of Vitellibacter vladivostokensis KMM 3516.</title>
        <authorList>
            <person name="Thevarajoo S."/>
            <person name="Selvaratnam C."/>
            <person name="Goh K.M."/>
            <person name="Chong C.S."/>
        </authorList>
    </citation>
    <scope>NUCLEOTIDE SEQUENCE [LARGE SCALE GENOMIC DNA]</scope>
    <source>
        <strain evidence="12 13">KMM 3516</strain>
    </source>
</reference>
<gene>
    <name evidence="12" type="ORF">MB09_11905</name>
</gene>
<dbReference type="PANTHER" id="PTHR43660:SF1">
    <property type="entry name" value="DIPEPTIDYL CARBOXYPEPTIDASE"/>
    <property type="match status" value="1"/>
</dbReference>
<evidence type="ECO:0000256" key="1">
    <source>
        <dbReference type="ARBA" id="ARBA00006040"/>
    </source>
</evidence>
<evidence type="ECO:0000256" key="9">
    <source>
        <dbReference type="RuleBase" id="RU003435"/>
    </source>
</evidence>
<name>A0ABR5DG30_9FLAO</name>
<organism evidence="12 13">
    <name type="scientific">Aequorivita vladivostokensis</name>
    <dbReference type="NCBI Taxonomy" id="171194"/>
    <lineage>
        <taxon>Bacteria</taxon>
        <taxon>Pseudomonadati</taxon>
        <taxon>Bacteroidota</taxon>
        <taxon>Flavobacteriia</taxon>
        <taxon>Flavobacteriales</taxon>
        <taxon>Flavobacteriaceae</taxon>
        <taxon>Aequorivita</taxon>
    </lineage>
</organism>
<dbReference type="Pfam" id="PF01432">
    <property type="entry name" value="Peptidase_M3"/>
    <property type="match status" value="1"/>
</dbReference>
<evidence type="ECO:0000256" key="6">
    <source>
        <dbReference type="ARBA" id="ARBA00023049"/>
    </source>
</evidence>
<dbReference type="InterPro" id="IPR024079">
    <property type="entry name" value="MetalloPept_cat_dom_sf"/>
</dbReference>
<evidence type="ECO:0000256" key="3">
    <source>
        <dbReference type="ARBA" id="ARBA00022723"/>
    </source>
</evidence>
<keyword evidence="2 9" id="KW-0645">Protease</keyword>
<evidence type="ECO:0000256" key="7">
    <source>
        <dbReference type="ARBA" id="ARBA00024603"/>
    </source>
</evidence>
<comment type="cofactor">
    <cofactor evidence="9">
        <name>Zn(2+)</name>
        <dbReference type="ChEBI" id="CHEBI:29105"/>
    </cofactor>
    <text evidence="9">Binds 1 zinc ion.</text>
</comment>
<dbReference type="EC" id="3.4.24.70" evidence="8"/>
<proteinExistence type="inferred from homology"/>
<dbReference type="Proteomes" id="UP000033497">
    <property type="component" value="Unassembled WGS sequence"/>
</dbReference>
<dbReference type="InterPro" id="IPR034005">
    <property type="entry name" value="M3A_DCP"/>
</dbReference>
<evidence type="ECO:0000256" key="5">
    <source>
        <dbReference type="ARBA" id="ARBA00022833"/>
    </source>
</evidence>